<gene>
    <name evidence="1" type="ORF">A1OK_20450</name>
</gene>
<sequence length="115" mass="13190">MEFTYHDRQTLYDAWMSYKAKLRITQIDMAKRLGVSQLELSKALRGDVPMEQSFVFRLCKEIGLDPHQALPSLRNSNANTPVGSVTVRTSLTVDGKVTKVEYSDNQVFIEYLKEM</sequence>
<dbReference type="SUPFAM" id="SSF47413">
    <property type="entry name" value="lambda repressor-like DNA-binding domains"/>
    <property type="match status" value="1"/>
</dbReference>
<name>A0A1E5CBX0_9GAMM</name>
<proteinExistence type="predicted"/>
<keyword evidence="2" id="KW-1185">Reference proteome</keyword>
<comment type="caution">
    <text evidence="1">The sequence shown here is derived from an EMBL/GenBank/DDBJ whole genome shotgun (WGS) entry which is preliminary data.</text>
</comment>
<dbReference type="InterPro" id="IPR001387">
    <property type="entry name" value="Cro/C1-type_HTH"/>
</dbReference>
<dbReference type="CDD" id="cd00093">
    <property type="entry name" value="HTH_XRE"/>
    <property type="match status" value="1"/>
</dbReference>
<dbReference type="RefSeq" id="WP_016958657.1">
    <property type="nucleotide sequence ID" value="NZ_AJWN02000032.1"/>
</dbReference>
<accession>A0A1E5CBX0</accession>
<dbReference type="GO" id="GO:0003677">
    <property type="term" value="F:DNA binding"/>
    <property type="evidence" value="ECO:0007669"/>
    <property type="project" value="InterPro"/>
</dbReference>
<evidence type="ECO:0000313" key="2">
    <source>
        <dbReference type="Proteomes" id="UP000095039"/>
    </source>
</evidence>
<dbReference type="Proteomes" id="UP000095039">
    <property type="component" value="Unassembled WGS sequence"/>
</dbReference>
<dbReference type="EMBL" id="AJWN02000032">
    <property type="protein sequence ID" value="OEE62955.1"/>
    <property type="molecule type" value="Genomic_DNA"/>
</dbReference>
<dbReference type="Gene3D" id="1.10.260.40">
    <property type="entry name" value="lambda repressor-like DNA-binding domains"/>
    <property type="match status" value="1"/>
</dbReference>
<dbReference type="InterPro" id="IPR010982">
    <property type="entry name" value="Lambda_DNA-bd_dom_sf"/>
</dbReference>
<organism evidence="1 2">
    <name type="scientific">Enterovibrio norvegicus FF-454</name>
    <dbReference type="NCBI Taxonomy" id="1185651"/>
    <lineage>
        <taxon>Bacteria</taxon>
        <taxon>Pseudomonadati</taxon>
        <taxon>Pseudomonadota</taxon>
        <taxon>Gammaproteobacteria</taxon>
        <taxon>Vibrionales</taxon>
        <taxon>Vibrionaceae</taxon>
        <taxon>Enterovibrio</taxon>
    </lineage>
</organism>
<protein>
    <submittedName>
        <fullName evidence="1">L-threonine 3-dehydrogenase</fullName>
    </submittedName>
</protein>
<dbReference type="AlphaFoldDB" id="A0A1E5CBX0"/>
<reference evidence="1 2" key="1">
    <citation type="journal article" date="2012" name="Science">
        <title>Ecological populations of bacteria act as socially cohesive units of antibiotic production and resistance.</title>
        <authorList>
            <person name="Cordero O.X."/>
            <person name="Wildschutte H."/>
            <person name="Kirkup B."/>
            <person name="Proehl S."/>
            <person name="Ngo L."/>
            <person name="Hussain F."/>
            <person name="Le Roux F."/>
            <person name="Mincer T."/>
            <person name="Polz M.F."/>
        </authorList>
    </citation>
    <scope>NUCLEOTIDE SEQUENCE [LARGE SCALE GENOMIC DNA]</scope>
    <source>
        <strain evidence="1 2">FF-454</strain>
    </source>
</reference>
<evidence type="ECO:0000313" key="1">
    <source>
        <dbReference type="EMBL" id="OEE62955.1"/>
    </source>
</evidence>